<feature type="compositionally biased region" description="Basic and acidic residues" evidence="1">
    <location>
        <begin position="33"/>
        <end position="47"/>
    </location>
</feature>
<sequence length="144" mass="15896">MDHSEHGDEDHGDGENSRDSDDDLWESDSDSSDISHDEDEYRDHGDGDNGEDSEDDGEANLEENDDDHGLESTDDEGENSTDDESSDAWSGVSSDDIDEEVKMGVVPFKRSSRDTRLIPCDDDEGVATRSRPSPVSRRSTTNNL</sequence>
<name>A0AA40CEC8_9PEZI</name>
<feature type="compositionally biased region" description="Acidic residues" evidence="1">
    <location>
        <begin position="48"/>
        <end position="86"/>
    </location>
</feature>
<comment type="caution">
    <text evidence="2">The sequence shown here is derived from an EMBL/GenBank/DDBJ whole genome shotgun (WGS) entry which is preliminary data.</text>
</comment>
<dbReference type="EMBL" id="JAULSR010000001">
    <property type="protein sequence ID" value="KAK0634283.1"/>
    <property type="molecule type" value="Genomic_DNA"/>
</dbReference>
<dbReference type="Proteomes" id="UP001174934">
    <property type="component" value="Unassembled WGS sequence"/>
</dbReference>
<feature type="compositionally biased region" description="Basic and acidic residues" evidence="1">
    <location>
        <begin position="1"/>
        <end position="19"/>
    </location>
</feature>
<organism evidence="2 3">
    <name type="scientific">Bombardia bombarda</name>
    <dbReference type="NCBI Taxonomy" id="252184"/>
    <lineage>
        <taxon>Eukaryota</taxon>
        <taxon>Fungi</taxon>
        <taxon>Dikarya</taxon>
        <taxon>Ascomycota</taxon>
        <taxon>Pezizomycotina</taxon>
        <taxon>Sordariomycetes</taxon>
        <taxon>Sordariomycetidae</taxon>
        <taxon>Sordariales</taxon>
        <taxon>Lasiosphaeriaceae</taxon>
        <taxon>Bombardia</taxon>
    </lineage>
</organism>
<evidence type="ECO:0000256" key="1">
    <source>
        <dbReference type="SAM" id="MobiDB-lite"/>
    </source>
</evidence>
<feature type="compositionally biased region" description="Acidic residues" evidence="1">
    <location>
        <begin position="20"/>
        <end position="32"/>
    </location>
</feature>
<evidence type="ECO:0000313" key="3">
    <source>
        <dbReference type="Proteomes" id="UP001174934"/>
    </source>
</evidence>
<reference evidence="2" key="1">
    <citation type="submission" date="2023-06" db="EMBL/GenBank/DDBJ databases">
        <title>Genome-scale phylogeny and comparative genomics of the fungal order Sordariales.</title>
        <authorList>
            <consortium name="Lawrence Berkeley National Laboratory"/>
            <person name="Hensen N."/>
            <person name="Bonometti L."/>
            <person name="Westerberg I."/>
            <person name="Brannstrom I.O."/>
            <person name="Guillou S."/>
            <person name="Cros-Aarteil S."/>
            <person name="Calhoun S."/>
            <person name="Haridas S."/>
            <person name="Kuo A."/>
            <person name="Mondo S."/>
            <person name="Pangilinan J."/>
            <person name="Riley R."/>
            <person name="LaButti K."/>
            <person name="Andreopoulos B."/>
            <person name="Lipzen A."/>
            <person name="Chen C."/>
            <person name="Yanf M."/>
            <person name="Daum C."/>
            <person name="Ng V."/>
            <person name="Clum A."/>
            <person name="Steindorff A."/>
            <person name="Ohm R."/>
            <person name="Martin F."/>
            <person name="Silar P."/>
            <person name="Natvig D."/>
            <person name="Lalanne C."/>
            <person name="Gautier V."/>
            <person name="Ament-velasquez S.L."/>
            <person name="Kruys A."/>
            <person name="Hutchinson M.I."/>
            <person name="Powell A.J."/>
            <person name="Barry K."/>
            <person name="Miller A.N."/>
            <person name="Grigoriev I.V."/>
            <person name="Debuchy R."/>
            <person name="Gladieux P."/>
            <person name="Thoren M.H."/>
            <person name="Johannesson H."/>
        </authorList>
    </citation>
    <scope>NUCLEOTIDE SEQUENCE</scope>
    <source>
        <strain evidence="2">SMH3391-2</strain>
    </source>
</reference>
<feature type="compositionally biased region" description="Low complexity" evidence="1">
    <location>
        <begin position="128"/>
        <end position="144"/>
    </location>
</feature>
<keyword evidence="3" id="KW-1185">Reference proteome</keyword>
<gene>
    <name evidence="2" type="ORF">B0T17DRAFT_611323</name>
</gene>
<accession>A0AA40CEC8</accession>
<protein>
    <submittedName>
        <fullName evidence="2">Uncharacterized protein</fullName>
    </submittedName>
</protein>
<evidence type="ECO:0000313" key="2">
    <source>
        <dbReference type="EMBL" id="KAK0634283.1"/>
    </source>
</evidence>
<proteinExistence type="predicted"/>
<feature type="region of interest" description="Disordered" evidence="1">
    <location>
        <begin position="1"/>
        <end position="144"/>
    </location>
</feature>
<dbReference type="AlphaFoldDB" id="A0AA40CEC8"/>